<dbReference type="PANTHER" id="PTHR31513:SF2">
    <property type="entry name" value="MRAZ"/>
    <property type="match status" value="1"/>
</dbReference>
<evidence type="ECO:0000313" key="4">
    <source>
        <dbReference type="Proteomes" id="UP000243579"/>
    </source>
</evidence>
<evidence type="ECO:0000256" key="1">
    <source>
        <dbReference type="SAM" id="MobiDB-lite"/>
    </source>
</evidence>
<dbReference type="EMBL" id="JNBR01000515">
    <property type="protein sequence ID" value="OQR91580.1"/>
    <property type="molecule type" value="Genomic_DNA"/>
</dbReference>
<dbReference type="STRING" id="1202772.A0A1V9Z1A2"/>
<feature type="compositionally biased region" description="Gly residues" evidence="1">
    <location>
        <begin position="609"/>
        <end position="631"/>
    </location>
</feature>
<feature type="transmembrane region" description="Helical" evidence="2">
    <location>
        <begin position="1418"/>
        <end position="1442"/>
    </location>
</feature>
<dbReference type="SUPFAM" id="SSF57184">
    <property type="entry name" value="Growth factor receptor domain"/>
    <property type="match status" value="1"/>
</dbReference>
<keyword evidence="2" id="KW-0472">Membrane</keyword>
<dbReference type="Proteomes" id="UP000243579">
    <property type="component" value="Unassembled WGS sequence"/>
</dbReference>
<dbReference type="Gene3D" id="2.10.50.10">
    <property type="entry name" value="Tumor Necrosis Factor Receptor, subunit A, domain 2"/>
    <property type="match status" value="2"/>
</dbReference>
<protein>
    <recommendedName>
        <fullName evidence="5">Tyrosine-protein kinase ephrin type A/B receptor-like domain-containing protein</fullName>
    </recommendedName>
</protein>
<evidence type="ECO:0000313" key="3">
    <source>
        <dbReference type="EMBL" id="OQR91580.1"/>
    </source>
</evidence>
<keyword evidence="4" id="KW-1185">Reference proteome</keyword>
<dbReference type="PANTHER" id="PTHR31513">
    <property type="entry name" value="EPHRIN TYPE-B RECEPTOR"/>
    <property type="match status" value="1"/>
</dbReference>
<reference evidence="3 4" key="1">
    <citation type="journal article" date="2014" name="Genome Biol. Evol.">
        <title>The secreted proteins of Achlya hypogyna and Thraustotheca clavata identify the ancestral oomycete secretome and reveal gene acquisitions by horizontal gene transfer.</title>
        <authorList>
            <person name="Misner I."/>
            <person name="Blouin N."/>
            <person name="Leonard G."/>
            <person name="Richards T.A."/>
            <person name="Lane C.E."/>
        </authorList>
    </citation>
    <scope>NUCLEOTIDE SEQUENCE [LARGE SCALE GENOMIC DNA]</scope>
    <source>
        <strain evidence="3 4">ATCC 48635</strain>
    </source>
</reference>
<dbReference type="InterPro" id="IPR009030">
    <property type="entry name" value="Growth_fac_rcpt_cys_sf"/>
</dbReference>
<evidence type="ECO:0008006" key="5">
    <source>
        <dbReference type="Google" id="ProtNLM"/>
    </source>
</evidence>
<comment type="caution">
    <text evidence="3">The sequence shown here is derived from an EMBL/GenBank/DDBJ whole genome shotgun (WGS) entry which is preliminary data.</text>
</comment>
<proteinExistence type="predicted"/>
<feature type="transmembrane region" description="Helical" evidence="2">
    <location>
        <begin position="1383"/>
        <end position="1406"/>
    </location>
</feature>
<feature type="transmembrane region" description="Helical" evidence="2">
    <location>
        <begin position="935"/>
        <end position="955"/>
    </location>
</feature>
<feature type="transmembrane region" description="Helical" evidence="2">
    <location>
        <begin position="1345"/>
        <end position="1371"/>
    </location>
</feature>
<name>A0A1V9Z1A2_ACHHY</name>
<keyword evidence="2" id="KW-0812">Transmembrane</keyword>
<accession>A0A1V9Z1A2</accession>
<organism evidence="3 4">
    <name type="scientific">Achlya hypogyna</name>
    <name type="common">Oomycete</name>
    <name type="synonym">Protoachlya hypogyna</name>
    <dbReference type="NCBI Taxonomy" id="1202772"/>
    <lineage>
        <taxon>Eukaryota</taxon>
        <taxon>Sar</taxon>
        <taxon>Stramenopiles</taxon>
        <taxon>Oomycota</taxon>
        <taxon>Saprolegniomycetes</taxon>
        <taxon>Saprolegniales</taxon>
        <taxon>Achlyaceae</taxon>
        <taxon>Achlya</taxon>
    </lineage>
</organism>
<sequence length="1504" mass="153289">MIIGPNTTLDDIRTAFHCGPRKWIGRYNELYQQCTFKNTSDSVLVVNRTLDAGATFVTDHGPFAVHVELHMAVPTFTMTNATIVASAVHLTAANASLDEHSAVNTTAQGLRFGPGYNSYVSMGSSYGGMGGYTLAASSFSMPATCDDIDPDGAFAKPIGDLAGSPMDFRGYGSGGSEADRTRGGGCVSFNVSSTLALHGRLLADGGFDASSGGGAGGTIRLWAHTVVGVGVIHARGGAASALTGSDGGGGGGGGGRIAIDVTAPLPALDVAAFGGGLAANASAAAWCQVGGDGTILLRTGDEAVVWVRGPGGRQPVRRLVGTPVFLWTARHERMLQPWMQHVRVTGGALLLASTLLLDVEAGAAWTNVADNATLHGSAANVTIDVGYVGPLALRDTGLGRTFVTGGVVALRGATVEAARLVLAADAGAATVDAATTVRFEDSVSVTSMTDTELGGAIECTAGRRRETPTIEVRSGRDALVAWAPSLSLAAVVLTVHAQNASTLTLPFPLRRLHVTADRIAYAGGANGTASVFPHDNRDVCHPWPEAATCDADGFQLALVANSAVTVADVFASSVLLCGTSVTVGGGGVGGDGLGCKGDGPGASQLVDGASGGAGHGGRGGNVQPGDRGGGATCSAGWPGSGAAGPTTGGLGGGLILVRADALTVASRLSVRGGNGTGGGGGGAGGSLLLFLGDLTGNGHLEAAGGGGSSTNERHGGGGGGGFVRIEYAAHGSGAAFHGTIDVAGGPSAGQTGFDGIGEGRNCVAGCGGLLCAPCPAGQASPRANSTCAPCAMGTFAAQPGSITCTDCKPGTFNPTNGSTACFACAAGSVAPTPAAVACKPCPPGSFAPAKGGAKCTLCPVGSIAAAAGSAMCTLCDVGATTAAAGATRCQQCTAKPPHASYNQNGTCHYMCEKGRVGLSCLTPFEQFVAPIGGPVGFVLLCLGSVGLVFAGYAMLTTRAPARRLKQYRAQELRADVLKHQRRPRARLEHMSDPQLPFHVARLYLDGTNSWRDPWRLSPVLVVDARLRRALYEGSFAAFATKASALLAARAAAWRIVGGIVDALALALPPAASIVRRLFRRGSVLALRAYLAEHGAGFFRDLDVRAHGATLVLGFSEDLLLGYVDVLLSPDAQAHLGVAPAAPLVLALAGDGSFVHPWHVDTNDALVRSVPSRLQVLRDAGWLELVAAVNAALRLATSASLGPVLDVVHRFNAADDLNGYTVALVGLDLRAPTGTYFDCVRPIDDTDLAPGEKLALVVRRPDDPPPSPPPVPSVPPPLPPVSSIRYEALFAPVAVEEPPAEGYGLLTDGPVAPRPSPLWQALRRAVAPAHVPPTPAMARFPWVRPLALLALLVTDVLLWLGIALQFFCIQVGDPTVHEAGCSHTAFALVLAVLPGAVVGTPLLGLFFVFRKQSSLGRQFVLWTTASYVNVGVAVGCAVGYSAYVGDAVLALAVAAGGVKWLERRWATQLLAQFEADRVVRGWAGLFTTLDYYDSASRPLGRWPAD</sequence>
<dbReference type="OrthoDB" id="65776at2759"/>
<dbReference type="SMART" id="SM01411">
    <property type="entry name" value="Ephrin_rec_like"/>
    <property type="match status" value="3"/>
</dbReference>
<keyword evidence="2" id="KW-1133">Transmembrane helix</keyword>
<gene>
    <name evidence="3" type="ORF">ACHHYP_04547</name>
</gene>
<feature type="region of interest" description="Disordered" evidence="1">
    <location>
        <begin position="606"/>
        <end position="640"/>
    </location>
</feature>
<evidence type="ECO:0000256" key="2">
    <source>
        <dbReference type="SAM" id="Phobius"/>
    </source>
</evidence>